<sequence length="189" mass="21187">MYPVPDKHCPGSPESPSARTRLRLGCSPISWTLEFIASHCQSRIIDPAESRFAPKYHTTAPAIALIRPPAQPWLCTDQAAQSDVANAIADEATIPHTYMRKSHPLISTTLSGCRNRHYPDPCFTAAHPSGAHAYASHSLFPHPLVLAYPVSTIQATVLVVFARTPHHQRPVEQETPIYYRFRFYLRHNQ</sequence>
<accession>A0ABQ9S807</accession>
<organism evidence="1 2">
    <name type="scientific">Colletotrichum paranaense</name>
    <dbReference type="NCBI Taxonomy" id="1914294"/>
    <lineage>
        <taxon>Eukaryota</taxon>
        <taxon>Fungi</taxon>
        <taxon>Dikarya</taxon>
        <taxon>Ascomycota</taxon>
        <taxon>Pezizomycotina</taxon>
        <taxon>Sordariomycetes</taxon>
        <taxon>Hypocreomycetidae</taxon>
        <taxon>Glomerellales</taxon>
        <taxon>Glomerellaceae</taxon>
        <taxon>Colletotrichum</taxon>
        <taxon>Colletotrichum acutatum species complex</taxon>
    </lineage>
</organism>
<dbReference type="Proteomes" id="UP001241169">
    <property type="component" value="Unassembled WGS sequence"/>
</dbReference>
<name>A0ABQ9S807_9PEZI</name>
<evidence type="ECO:0000313" key="1">
    <source>
        <dbReference type="EMBL" id="KAK1529424.1"/>
    </source>
</evidence>
<keyword evidence="2" id="KW-1185">Reference proteome</keyword>
<evidence type="ECO:0000313" key="2">
    <source>
        <dbReference type="Proteomes" id="UP001241169"/>
    </source>
</evidence>
<proteinExistence type="predicted"/>
<dbReference type="RefSeq" id="XP_060344779.1">
    <property type="nucleotide sequence ID" value="XM_060495994.1"/>
</dbReference>
<comment type="caution">
    <text evidence="1">The sequence shown here is derived from an EMBL/GenBank/DDBJ whole genome shotgun (WGS) entry which is preliminary data.</text>
</comment>
<dbReference type="GeneID" id="85379893"/>
<reference evidence="1 2" key="1">
    <citation type="submission" date="2016-10" db="EMBL/GenBank/DDBJ databases">
        <title>The genome sequence of Colletotrichum fioriniae PJ7.</title>
        <authorList>
            <person name="Baroncelli R."/>
        </authorList>
    </citation>
    <scope>NUCLEOTIDE SEQUENCE [LARGE SCALE GENOMIC DNA]</scope>
    <source>
        <strain evidence="1 2">IMI 384185</strain>
    </source>
</reference>
<gene>
    <name evidence="1" type="ORF">CPAR01_11736</name>
</gene>
<dbReference type="EMBL" id="MOPA01000010">
    <property type="protein sequence ID" value="KAK1529424.1"/>
    <property type="molecule type" value="Genomic_DNA"/>
</dbReference>
<protein>
    <submittedName>
        <fullName evidence="1">Uncharacterized protein</fullName>
    </submittedName>
</protein>